<reference evidence="2" key="1">
    <citation type="journal article" date="2019" name="Int. J. Syst. Evol. Microbiol.">
        <title>The Global Catalogue of Microorganisms (GCM) 10K type strain sequencing project: providing services to taxonomists for standard genome sequencing and annotation.</title>
        <authorList>
            <consortium name="The Broad Institute Genomics Platform"/>
            <consortium name="The Broad Institute Genome Sequencing Center for Infectious Disease"/>
            <person name="Wu L."/>
            <person name="Ma J."/>
        </authorList>
    </citation>
    <scope>NUCLEOTIDE SEQUENCE [LARGE SCALE GENOMIC DNA]</scope>
    <source>
        <strain evidence="2">TBRC 5781</strain>
    </source>
</reference>
<proteinExistence type="predicted"/>
<name>A0ABV8EF91_9HYPH</name>
<accession>A0ABV8EF91</accession>
<comment type="caution">
    <text evidence="1">The sequence shown here is derived from an EMBL/GenBank/DDBJ whole genome shotgun (WGS) entry which is preliminary data.</text>
</comment>
<protein>
    <submittedName>
        <fullName evidence="1">Uncharacterized protein</fullName>
    </submittedName>
</protein>
<keyword evidence="2" id="KW-1185">Reference proteome</keyword>
<dbReference type="EMBL" id="JBHSBD010000103">
    <property type="protein sequence ID" value="MFC3970427.1"/>
    <property type="molecule type" value="Genomic_DNA"/>
</dbReference>
<dbReference type="Proteomes" id="UP001595697">
    <property type="component" value="Unassembled WGS sequence"/>
</dbReference>
<evidence type="ECO:0000313" key="2">
    <source>
        <dbReference type="Proteomes" id="UP001595697"/>
    </source>
</evidence>
<organism evidence="1 2">
    <name type="scientific">Rhizobium lemnae</name>
    <dbReference type="NCBI Taxonomy" id="1214924"/>
    <lineage>
        <taxon>Bacteria</taxon>
        <taxon>Pseudomonadati</taxon>
        <taxon>Pseudomonadota</taxon>
        <taxon>Alphaproteobacteria</taxon>
        <taxon>Hyphomicrobiales</taxon>
        <taxon>Rhizobiaceae</taxon>
        <taxon>Rhizobium/Agrobacterium group</taxon>
        <taxon>Rhizobium</taxon>
    </lineage>
</organism>
<evidence type="ECO:0000313" key="1">
    <source>
        <dbReference type="EMBL" id="MFC3970427.1"/>
    </source>
</evidence>
<gene>
    <name evidence="1" type="ORF">ACFOVS_20290</name>
</gene>
<sequence length="225" mass="25528">MLLPLPLLPLQFWFYRNNGRPIEMALPGEIAAGRRRQEILTNAALSNHPLLSSIPPDMLQRLVRTQRLTNRLYRTVVDEFGAIPPANRLIEAFLLTSENEIKETAKILGVSLSLPSLGTHLTRTDIDMFDKNFHKSSMKKILTYANITSDVPIRNYSNLEDCFVHMEADGWVMIELWARHNRIDPRWRIRPGATENSGIASMPGSQAIALVNQAMLDLLDREADV</sequence>
<dbReference type="RefSeq" id="WP_247262444.1">
    <property type="nucleotide sequence ID" value="NZ_JALJQZ010000050.1"/>
</dbReference>